<dbReference type="EMBL" id="JBEPNW010000002">
    <property type="protein sequence ID" value="MET3866119.1"/>
    <property type="molecule type" value="Genomic_DNA"/>
</dbReference>
<evidence type="ECO:0000259" key="1">
    <source>
        <dbReference type="Pfam" id="PF09511"/>
    </source>
</evidence>
<dbReference type="GO" id="GO:0003972">
    <property type="term" value="F:RNA ligase (ATP) activity"/>
    <property type="evidence" value="ECO:0007669"/>
    <property type="project" value="UniProtKB-EC"/>
</dbReference>
<gene>
    <name evidence="2" type="ORF">ABIC20_003428</name>
</gene>
<dbReference type="Pfam" id="PF09511">
    <property type="entry name" value="RNA_lig_T4_1"/>
    <property type="match status" value="1"/>
</dbReference>
<evidence type="ECO:0000313" key="2">
    <source>
        <dbReference type="EMBL" id="MET3866119.1"/>
    </source>
</evidence>
<protein>
    <submittedName>
        <fullName evidence="2">RNA ligase</fullName>
        <ecNumber evidence="2">6.5.1.3</ecNumber>
    </submittedName>
</protein>
<dbReference type="RefSeq" id="WP_059409976.1">
    <property type="nucleotide sequence ID" value="NZ_JAZBNP010000001.1"/>
</dbReference>
<accession>A0ABV2NI72</accession>
<comment type="caution">
    <text evidence="2">The sequence shown here is derived from an EMBL/GenBank/DDBJ whole genome shotgun (WGS) entry which is preliminary data.</text>
</comment>
<keyword evidence="3" id="KW-1185">Reference proteome</keyword>
<evidence type="ECO:0000313" key="3">
    <source>
        <dbReference type="Proteomes" id="UP001549119"/>
    </source>
</evidence>
<proteinExistence type="predicted"/>
<dbReference type="InterPro" id="IPR019039">
    <property type="entry name" value="T4-Rnl1-like_N"/>
</dbReference>
<dbReference type="EC" id="6.5.1.3" evidence="2"/>
<organism evidence="2 3">
    <name type="scientific">Methylobacterium radiotolerans</name>
    <dbReference type="NCBI Taxonomy" id="31998"/>
    <lineage>
        <taxon>Bacteria</taxon>
        <taxon>Pseudomonadati</taxon>
        <taxon>Pseudomonadota</taxon>
        <taxon>Alphaproteobacteria</taxon>
        <taxon>Hyphomicrobiales</taxon>
        <taxon>Methylobacteriaceae</taxon>
        <taxon>Methylobacterium</taxon>
    </lineage>
</organism>
<reference evidence="2 3" key="1">
    <citation type="submission" date="2024-06" db="EMBL/GenBank/DDBJ databases">
        <title>Genomics of switchgrass bacterial isolates.</title>
        <authorList>
            <person name="Shade A."/>
        </authorList>
    </citation>
    <scope>NUCLEOTIDE SEQUENCE [LARGE SCALE GENOMIC DNA]</scope>
    <source>
        <strain evidence="2 3">PvP084</strain>
    </source>
</reference>
<sequence>MHPARTIPYADLVAGLEAARGRGLVSRKECPETGLHIYCYTQRCVYDDAWDAFSLVARGLIVDPAEQAVVATPFPNFFNLGERRGVAPDLPFEAFDKLDGSLIIAFHHAGRWRTATKGAFVSTQAAWAQAWLDARDTSALVPGTTYLFEALYPENVIVVRYVTSGLVFLGAYDDTGRELDRSEMLQVGDATGFFVAWRHPFQSIAELVRIAGDMPRTMEGFVVRFSDGTRLKIKGSEYKRIHALISRCTPLAVWDVLNAGLPLDDKRRDLPEEFWGDFDAIVRILDGRAMALAAKIQAAAKAVEHLSDRELGLTLAAQPEDVRPFLFAYRKAGGVLKGKVYTAMLRAIRPSGNVLDGYVPSYAMGRMLDDEA</sequence>
<name>A0ABV2NI72_9HYPH</name>
<dbReference type="Proteomes" id="UP001549119">
    <property type="component" value="Unassembled WGS sequence"/>
</dbReference>
<feature type="domain" description="T4 RNA ligase 1-like N-terminal" evidence="1">
    <location>
        <begin position="57"/>
        <end position="236"/>
    </location>
</feature>
<keyword evidence="2" id="KW-0436">Ligase</keyword>